<name>A0AAP0E6E0_9MAGN</name>
<proteinExistence type="predicted"/>
<dbReference type="AlphaFoldDB" id="A0AAP0E6E0"/>
<evidence type="ECO:0000313" key="1">
    <source>
        <dbReference type="EMBL" id="KAK9087565.1"/>
    </source>
</evidence>
<accession>A0AAP0E6E0</accession>
<comment type="caution">
    <text evidence="1">The sequence shown here is derived from an EMBL/GenBank/DDBJ whole genome shotgun (WGS) entry which is preliminary data.</text>
</comment>
<protein>
    <submittedName>
        <fullName evidence="1">Uncharacterized protein</fullName>
    </submittedName>
</protein>
<dbReference type="Proteomes" id="UP001420932">
    <property type="component" value="Unassembled WGS sequence"/>
</dbReference>
<sequence>MNCELNQVASDNSMYSWGIDDHNQMPHAITHNNLNHCYMHDAKINKFHALCTVARHSQIWLCNDMGSLSGLRLCSARLWTLVSKVPWLFTLKERSLRPWSLRY</sequence>
<gene>
    <name evidence="1" type="ORF">Syun_029959</name>
</gene>
<evidence type="ECO:0000313" key="2">
    <source>
        <dbReference type="Proteomes" id="UP001420932"/>
    </source>
</evidence>
<dbReference type="EMBL" id="JBBNAF010000013">
    <property type="protein sequence ID" value="KAK9087565.1"/>
    <property type="molecule type" value="Genomic_DNA"/>
</dbReference>
<organism evidence="1 2">
    <name type="scientific">Stephania yunnanensis</name>
    <dbReference type="NCBI Taxonomy" id="152371"/>
    <lineage>
        <taxon>Eukaryota</taxon>
        <taxon>Viridiplantae</taxon>
        <taxon>Streptophyta</taxon>
        <taxon>Embryophyta</taxon>
        <taxon>Tracheophyta</taxon>
        <taxon>Spermatophyta</taxon>
        <taxon>Magnoliopsida</taxon>
        <taxon>Ranunculales</taxon>
        <taxon>Menispermaceae</taxon>
        <taxon>Menispermoideae</taxon>
        <taxon>Cissampelideae</taxon>
        <taxon>Stephania</taxon>
    </lineage>
</organism>
<reference evidence="1 2" key="1">
    <citation type="submission" date="2024-01" db="EMBL/GenBank/DDBJ databases">
        <title>Genome assemblies of Stephania.</title>
        <authorList>
            <person name="Yang L."/>
        </authorList>
    </citation>
    <scope>NUCLEOTIDE SEQUENCE [LARGE SCALE GENOMIC DNA]</scope>
    <source>
        <strain evidence="1">YNDBR</strain>
        <tissue evidence="1">Leaf</tissue>
    </source>
</reference>
<keyword evidence="2" id="KW-1185">Reference proteome</keyword>